<name>A0A1J5THE1_9ARCH</name>
<evidence type="ECO:0000256" key="3">
    <source>
        <dbReference type="ARBA" id="ARBA00022515"/>
    </source>
</evidence>
<keyword evidence="8 11" id="KW-0460">Magnesium</keyword>
<dbReference type="GO" id="GO:0003899">
    <property type="term" value="F:DNA-directed RNA polymerase activity"/>
    <property type="evidence" value="ECO:0007669"/>
    <property type="project" value="UniProtKB-UniRule"/>
</dbReference>
<dbReference type="Pfam" id="PF01896">
    <property type="entry name" value="DNA_primase_S"/>
    <property type="match status" value="1"/>
</dbReference>
<keyword evidence="3 11" id="KW-0639">Primosome</keyword>
<keyword evidence="7 11" id="KW-0479">Metal-binding</keyword>
<dbReference type="GO" id="GO:0006269">
    <property type="term" value="P:DNA replication, synthesis of primer"/>
    <property type="evidence" value="ECO:0007669"/>
    <property type="project" value="UniProtKB-UniRule"/>
</dbReference>
<evidence type="ECO:0000313" key="15">
    <source>
        <dbReference type="Proteomes" id="UP000183815"/>
    </source>
</evidence>
<keyword evidence="4 11" id="KW-0808">Transferase</keyword>
<evidence type="ECO:0000256" key="13">
    <source>
        <dbReference type="RuleBase" id="RU004224"/>
    </source>
</evidence>
<dbReference type="GO" id="GO:0000428">
    <property type="term" value="C:DNA-directed RNA polymerase complex"/>
    <property type="evidence" value="ECO:0007669"/>
    <property type="project" value="UniProtKB-KW"/>
</dbReference>
<comment type="similarity">
    <text evidence="1 11 12">Belongs to the eukaryotic-type primase small subunit family.</text>
</comment>
<keyword evidence="6 11" id="KW-0235">DNA replication</keyword>
<comment type="caution">
    <text evidence="14">The sequence shown here is derived from an EMBL/GenBank/DDBJ whole genome shotgun (WGS) entry which is preliminary data.</text>
</comment>
<reference evidence="14 15" key="1">
    <citation type="submission" date="2016-08" db="EMBL/GenBank/DDBJ databases">
        <title>New Insights into Marine Group III Euryarchaeota, from dark to light.</title>
        <authorList>
            <person name="Haro-Moreno J.M."/>
            <person name="Rodriguez-Valera F."/>
            <person name="Lopez-Garcia P."/>
            <person name="Moreira D."/>
            <person name="Martin-Cuadrado A.B."/>
        </authorList>
    </citation>
    <scope>NUCLEOTIDE SEQUENCE [LARGE SCALE GENOMIC DNA]</scope>
    <source>
        <strain evidence="14">CG-Bathy1</strain>
    </source>
</reference>
<comment type="subunit">
    <text evidence="11">Heterodimer of a small subunit (PriS) and a large subunit (PriL).</text>
</comment>
<evidence type="ECO:0000256" key="6">
    <source>
        <dbReference type="ARBA" id="ARBA00022705"/>
    </source>
</evidence>
<dbReference type="SUPFAM" id="SSF56747">
    <property type="entry name" value="Prim-pol domain"/>
    <property type="match status" value="1"/>
</dbReference>
<dbReference type="HAMAP" id="MF_00700">
    <property type="entry name" value="DNA_primase_sml_arc"/>
    <property type="match status" value="1"/>
</dbReference>
<evidence type="ECO:0000256" key="9">
    <source>
        <dbReference type="ARBA" id="ARBA00023163"/>
    </source>
</evidence>
<feature type="active site" evidence="11">
    <location>
        <position position="318"/>
    </location>
</feature>
<comment type="cofactor">
    <cofactor evidence="11">
        <name>Mg(2+)</name>
        <dbReference type="ChEBI" id="CHEBI:18420"/>
    </cofactor>
    <cofactor evidence="11">
        <name>Mn(2+)</name>
        <dbReference type="ChEBI" id="CHEBI:29035"/>
    </cofactor>
</comment>
<evidence type="ECO:0000256" key="11">
    <source>
        <dbReference type="HAMAP-Rule" id="MF_00700"/>
    </source>
</evidence>
<dbReference type="InterPro" id="IPR002755">
    <property type="entry name" value="DNA_primase_S"/>
</dbReference>
<evidence type="ECO:0000256" key="2">
    <source>
        <dbReference type="ARBA" id="ARBA00022478"/>
    </source>
</evidence>
<keyword evidence="10 11" id="KW-0464">Manganese</keyword>
<accession>A0A1J5THE1</accession>
<dbReference type="AlphaFoldDB" id="A0A1J5THE1"/>
<keyword evidence="2 11" id="KW-0240">DNA-directed RNA polymerase</keyword>
<dbReference type="GO" id="GO:1990077">
    <property type="term" value="C:primosome complex"/>
    <property type="evidence" value="ECO:0007669"/>
    <property type="project" value="UniProtKB-KW"/>
</dbReference>
<dbReference type="PANTHER" id="PTHR10536">
    <property type="entry name" value="DNA PRIMASE SMALL SUBUNIT"/>
    <property type="match status" value="1"/>
</dbReference>
<dbReference type="GO" id="GO:0046872">
    <property type="term" value="F:metal ion binding"/>
    <property type="evidence" value="ECO:0007669"/>
    <property type="project" value="UniProtKB-KW"/>
</dbReference>
<evidence type="ECO:0000256" key="12">
    <source>
        <dbReference type="RuleBase" id="RU003514"/>
    </source>
</evidence>
<evidence type="ECO:0000256" key="1">
    <source>
        <dbReference type="ARBA" id="ARBA00009762"/>
    </source>
</evidence>
<protein>
    <recommendedName>
        <fullName evidence="11">DNA primase small subunit PriS</fullName>
        <ecNumber evidence="11">2.7.7.-</ecNumber>
    </recommendedName>
</protein>
<keyword evidence="9 11" id="KW-0804">Transcription</keyword>
<dbReference type="EC" id="2.7.7.-" evidence="11"/>
<dbReference type="InterPro" id="IPR023639">
    <property type="entry name" value="DNA_primase_ssu_PriS"/>
</dbReference>
<comment type="function">
    <text evidence="13">RNA polymerase that catalyzes the synthesis of short RNA molecules used as primers for DNA polymerase during DNA replication.</text>
</comment>
<evidence type="ECO:0000256" key="4">
    <source>
        <dbReference type="ARBA" id="ARBA00022679"/>
    </source>
</evidence>
<evidence type="ECO:0000256" key="7">
    <source>
        <dbReference type="ARBA" id="ARBA00022723"/>
    </source>
</evidence>
<gene>
    <name evidence="11" type="primary">priS</name>
    <name evidence="14" type="ORF">BEU04_00775</name>
</gene>
<dbReference type="Gene3D" id="3.90.920.10">
    <property type="entry name" value="DNA primase, PRIM domain"/>
    <property type="match status" value="1"/>
</dbReference>
<keyword evidence="5 11" id="KW-0548">Nucleotidyltransferase</keyword>
<feature type="active site" evidence="11">
    <location>
        <position position="107"/>
    </location>
</feature>
<evidence type="ECO:0000256" key="10">
    <source>
        <dbReference type="ARBA" id="ARBA00023211"/>
    </source>
</evidence>
<dbReference type="CDD" id="cd04860">
    <property type="entry name" value="AE_Prim_S"/>
    <property type="match status" value="1"/>
</dbReference>
<comment type="function">
    <text evidence="11">Catalytic subunit of DNA primase, an RNA polymerase that catalyzes the synthesis of short RNA molecules used as primers for DNA polymerase during DNA replication. The small subunit contains the primase catalytic core and has DNA synthesis activity on its own. Binding to the large subunit stabilizes and modulates the activity, increasing the rate of DNA synthesis while decreasing the length of the DNA fragments, and conferring RNA synthesis capability. The DNA polymerase activity may enable DNA primase to also catalyze primer extension after primer synthesis. May also play a role in DNA repair.</text>
</comment>
<proteinExistence type="inferred from homology"/>
<feature type="active site" evidence="11">
    <location>
        <position position="109"/>
    </location>
</feature>
<evidence type="ECO:0000256" key="5">
    <source>
        <dbReference type="ARBA" id="ARBA00022695"/>
    </source>
</evidence>
<evidence type="ECO:0000256" key="8">
    <source>
        <dbReference type="ARBA" id="ARBA00022842"/>
    </source>
</evidence>
<evidence type="ECO:0000313" key="14">
    <source>
        <dbReference type="EMBL" id="OIR20370.1"/>
    </source>
</evidence>
<organism evidence="14 15">
    <name type="scientific">Marine Group III euryarchaeote CG-Bathy1</name>
    <dbReference type="NCBI Taxonomy" id="1889001"/>
    <lineage>
        <taxon>Archaea</taxon>
        <taxon>Methanobacteriati</taxon>
        <taxon>Thermoplasmatota</taxon>
        <taxon>Thermoplasmata</taxon>
        <taxon>Candidatus Thermoprofundales</taxon>
    </lineage>
</organism>
<dbReference type="EMBL" id="MIYU01000001">
    <property type="protein sequence ID" value="OIR20370.1"/>
    <property type="molecule type" value="Genomic_DNA"/>
</dbReference>
<dbReference type="Proteomes" id="UP000183815">
    <property type="component" value="Unassembled WGS sequence"/>
</dbReference>
<dbReference type="NCBIfam" id="TIGR00335">
    <property type="entry name" value="primase_sml"/>
    <property type="match status" value="1"/>
</dbReference>
<sequence>MSLVGEKERAHLEITKTQNFLKEKFRNYYSSVKLKTPPRFTSREWGFLGWSGKLMNRHQSFRSKKDLQSYLSKYGPKHAYHSVAYYSIPNAPTMKDKSWQGADLIFDLDADHIPNAKQVLSSDPDGFQKLMKTIQDQTYRLVNDFLLGDMAFDIKDLMITFSGGRGYHVHIRDASVLNLSSSARRDIVDYVTGQGLIRTNLLKDSSHMANLKSKGIEYSKKITISNFSLYDQNAPGWQGHISRHINDFLNNLSTLDRKSQINNLVAINGITPSMANKIKISDNSSLTFRNMSRKNGELSKAQSSLVNMAVQQQSVFPDEPVTGDTHRLIRLPNSLHGGSGMSVVELDLETLKTFIPLEEATVFGDSMINIKALRSSKIKMGKVYNLKEGEVTSVPEKVGIYFMCRGLASLTLKT</sequence>
<dbReference type="InterPro" id="IPR014052">
    <property type="entry name" value="DNA_primase_ssu_euk/arc"/>
</dbReference>